<dbReference type="OrthoDB" id="9792392at2"/>
<dbReference type="InterPro" id="IPR011008">
    <property type="entry name" value="Dimeric_a/b-barrel"/>
</dbReference>
<dbReference type="EMBL" id="FNCP01000040">
    <property type="protein sequence ID" value="SDI45895.1"/>
    <property type="molecule type" value="Genomic_DNA"/>
</dbReference>
<dbReference type="STRING" id="1121419.SAMN05443529_14020"/>
<reference evidence="2" key="1">
    <citation type="submission" date="2016-10" db="EMBL/GenBank/DDBJ databases">
        <authorList>
            <person name="Varghese N."/>
            <person name="Submissions S."/>
        </authorList>
    </citation>
    <scope>NUCLEOTIDE SEQUENCE [LARGE SCALE GENOMIC DNA]</scope>
    <source>
        <strain evidence="2">DSM 8344</strain>
    </source>
</reference>
<keyword evidence="2" id="KW-1185">Reference proteome</keyword>
<sequence length="126" mass="14454">MAKYVDGFVLVVPKNKAEEYKKMAESGRDTWMKCGALEYYECRGDDLIPQEMGGEKARAFTEMTGATSSDTVWFSYIVFKSKKHRDEVNAKVMEEMNKQMEGHKDMSMPFDMKQMAYGGFQVEVEG</sequence>
<organism evidence="1 2">
    <name type="scientific">Desulfosporosinus hippei DSM 8344</name>
    <dbReference type="NCBI Taxonomy" id="1121419"/>
    <lineage>
        <taxon>Bacteria</taxon>
        <taxon>Bacillati</taxon>
        <taxon>Bacillota</taxon>
        <taxon>Clostridia</taxon>
        <taxon>Eubacteriales</taxon>
        <taxon>Desulfitobacteriaceae</taxon>
        <taxon>Desulfosporosinus</taxon>
    </lineage>
</organism>
<dbReference type="InterPro" id="IPR009874">
    <property type="entry name" value="DUF1428"/>
</dbReference>
<dbReference type="PIRSF" id="PIRSF007028">
    <property type="entry name" value="UCP007028"/>
    <property type="match status" value="1"/>
</dbReference>
<dbReference type="AlphaFoldDB" id="A0A1G8KQZ8"/>
<gene>
    <name evidence="1" type="ORF">SAMN05443529_14020</name>
</gene>
<dbReference type="Pfam" id="PF07237">
    <property type="entry name" value="DUF1428"/>
    <property type="match status" value="1"/>
</dbReference>
<evidence type="ECO:0000313" key="2">
    <source>
        <dbReference type="Proteomes" id="UP000198656"/>
    </source>
</evidence>
<proteinExistence type="predicted"/>
<dbReference type="RefSeq" id="WP_092335674.1">
    <property type="nucleotide sequence ID" value="NZ_FNCP01000040.1"/>
</dbReference>
<dbReference type="Gene3D" id="3.30.70.100">
    <property type="match status" value="1"/>
</dbReference>
<name>A0A1G8KQZ8_9FIRM</name>
<dbReference type="Proteomes" id="UP000198656">
    <property type="component" value="Unassembled WGS sequence"/>
</dbReference>
<dbReference type="SUPFAM" id="SSF54909">
    <property type="entry name" value="Dimeric alpha+beta barrel"/>
    <property type="match status" value="1"/>
</dbReference>
<protein>
    <submittedName>
        <fullName evidence="1">Uncharacterized conserved protein YbaA, DUF1428 family</fullName>
    </submittedName>
</protein>
<evidence type="ECO:0000313" key="1">
    <source>
        <dbReference type="EMBL" id="SDI45895.1"/>
    </source>
</evidence>
<accession>A0A1G8KQZ8</accession>